<feature type="compositionally biased region" description="Acidic residues" evidence="1">
    <location>
        <begin position="78"/>
        <end position="89"/>
    </location>
</feature>
<evidence type="ECO:0000313" key="3">
    <source>
        <dbReference type="Proteomes" id="UP000078512"/>
    </source>
</evidence>
<proteinExistence type="predicted"/>
<gene>
    <name evidence="2" type="ORF">K457DRAFT_141600</name>
</gene>
<evidence type="ECO:0000256" key="1">
    <source>
        <dbReference type="SAM" id="MobiDB-lite"/>
    </source>
</evidence>
<organism evidence="2 3">
    <name type="scientific">Linnemannia elongata AG-77</name>
    <dbReference type="NCBI Taxonomy" id="1314771"/>
    <lineage>
        <taxon>Eukaryota</taxon>
        <taxon>Fungi</taxon>
        <taxon>Fungi incertae sedis</taxon>
        <taxon>Mucoromycota</taxon>
        <taxon>Mortierellomycotina</taxon>
        <taxon>Mortierellomycetes</taxon>
        <taxon>Mortierellales</taxon>
        <taxon>Mortierellaceae</taxon>
        <taxon>Linnemannia</taxon>
    </lineage>
</organism>
<feature type="compositionally biased region" description="Basic and acidic residues" evidence="1">
    <location>
        <begin position="199"/>
        <end position="215"/>
    </location>
</feature>
<protein>
    <submittedName>
        <fullName evidence="2">Uncharacterized protein</fullName>
    </submittedName>
</protein>
<sequence length="545" mass="58884">MGYEYILLAAAIIVPLGIFSVFKGDLTGAAQVLNEKRSSLPGAFGNDSTSTKSKKKKNKKKNKSSTTATTGAAAALADDNDDESSDSEVEEKKPMTRQNKKSINNKSNSTSAPVASSAKKANSNNNSSKGSNATVPSSSPSSTSIPSTNNSNKSTSGNNQESAKAKAFNNNTTSKQTPSVSTPTVTTPSSTAASNKATSVEDWKKQRQAEQKEILTKQQEALQFSSAASKNTSSFSSSPNVTSIPGPGAMGNNKKKNRGQAGAGLSHAEFPTLSRPQPAPAPAPKQPKQKKEKKEKKDKEAVKPEPVSESKPEPVPVQESEEESDEDNDRDQQLRDDQLLAQQLAWSEGEGEQEEKEEEDEWTTVSGNGAAPVRSGGIDFNRPMDPWVAQRQRQLQDEIAAVDPHGEQTTQFARVLSIKPAAKEERLREAIPDGFSVQKTRSGTSTGSSSYQSAEMTKKQRENLAKAAKRKEDKAAADALQEKRKQEHMRQVKAEKMKEFYRSQSRKSTPVESRWDVPKSSDVSSSTVSGGMSAQVNDKGQLIWD</sequence>
<keyword evidence="3" id="KW-1185">Reference proteome</keyword>
<dbReference type="EMBL" id="KV442086">
    <property type="protein sequence ID" value="OAQ24912.1"/>
    <property type="molecule type" value="Genomic_DNA"/>
</dbReference>
<name>A0A197JI91_9FUNG</name>
<reference evidence="2 3" key="1">
    <citation type="submission" date="2016-05" db="EMBL/GenBank/DDBJ databases">
        <title>Genome sequencing reveals origins of a unique bacterial endosymbiosis in the earliest lineages of terrestrial Fungi.</title>
        <authorList>
            <consortium name="DOE Joint Genome Institute"/>
            <person name="Uehling J."/>
            <person name="Gryganskyi A."/>
            <person name="Hameed K."/>
            <person name="Tschaplinski T."/>
            <person name="Misztal P."/>
            <person name="Wu S."/>
            <person name="Desiro A."/>
            <person name="Vande Pol N."/>
            <person name="Du Z.-Y."/>
            <person name="Zienkiewicz A."/>
            <person name="Zienkiewicz K."/>
            <person name="Morin E."/>
            <person name="Tisserant E."/>
            <person name="Splivallo R."/>
            <person name="Hainaut M."/>
            <person name="Henrissat B."/>
            <person name="Ohm R."/>
            <person name="Kuo A."/>
            <person name="Yan J."/>
            <person name="Lipzen A."/>
            <person name="Nolan M."/>
            <person name="Labutti K."/>
            <person name="Barry K."/>
            <person name="Goldstein A."/>
            <person name="Labbe J."/>
            <person name="Schadt C."/>
            <person name="Tuskan G."/>
            <person name="Grigoriev I."/>
            <person name="Martin F."/>
            <person name="Vilgalys R."/>
            <person name="Bonito G."/>
        </authorList>
    </citation>
    <scope>NUCLEOTIDE SEQUENCE [LARGE SCALE GENOMIC DNA]</scope>
    <source>
        <strain evidence="2 3">AG-77</strain>
    </source>
</reference>
<feature type="region of interest" description="Disordered" evidence="1">
    <location>
        <begin position="429"/>
        <end position="545"/>
    </location>
</feature>
<evidence type="ECO:0000313" key="2">
    <source>
        <dbReference type="EMBL" id="OAQ24912.1"/>
    </source>
</evidence>
<feature type="compositionally biased region" description="Polar residues" evidence="1">
    <location>
        <begin position="502"/>
        <end position="511"/>
    </location>
</feature>
<feature type="compositionally biased region" description="Basic residues" evidence="1">
    <location>
        <begin position="52"/>
        <end position="63"/>
    </location>
</feature>
<dbReference type="AlphaFoldDB" id="A0A197JI91"/>
<feature type="compositionally biased region" description="Low complexity" evidence="1">
    <location>
        <begin position="520"/>
        <end position="533"/>
    </location>
</feature>
<feature type="compositionally biased region" description="Low complexity" evidence="1">
    <location>
        <begin position="172"/>
        <end position="194"/>
    </location>
</feature>
<feature type="compositionally biased region" description="Basic and acidic residues" evidence="1">
    <location>
        <begin position="295"/>
        <end position="312"/>
    </location>
</feature>
<feature type="compositionally biased region" description="Low complexity" evidence="1">
    <location>
        <begin position="64"/>
        <end position="77"/>
    </location>
</feature>
<feature type="compositionally biased region" description="Low complexity" evidence="1">
    <location>
        <begin position="224"/>
        <end position="243"/>
    </location>
</feature>
<feature type="compositionally biased region" description="Acidic residues" evidence="1">
    <location>
        <begin position="319"/>
        <end position="329"/>
    </location>
</feature>
<dbReference type="Proteomes" id="UP000078512">
    <property type="component" value="Unassembled WGS sequence"/>
</dbReference>
<dbReference type="OrthoDB" id="2445978at2759"/>
<feature type="compositionally biased region" description="Acidic residues" evidence="1">
    <location>
        <begin position="349"/>
        <end position="362"/>
    </location>
</feature>
<feature type="compositionally biased region" description="Low complexity" evidence="1">
    <location>
        <begin position="101"/>
        <end position="159"/>
    </location>
</feature>
<accession>A0A197JI91</accession>
<feature type="compositionally biased region" description="Basic and acidic residues" evidence="1">
    <location>
        <begin position="456"/>
        <end position="501"/>
    </location>
</feature>
<feature type="region of interest" description="Disordered" evidence="1">
    <location>
        <begin position="39"/>
        <end position="384"/>
    </location>
</feature>